<reference evidence="2" key="1">
    <citation type="submission" date="2021-09" db="EMBL/GenBank/DDBJ databases">
        <authorList>
            <consortium name="AG Swart"/>
            <person name="Singh M."/>
            <person name="Singh A."/>
            <person name="Seah K."/>
            <person name="Emmerich C."/>
        </authorList>
    </citation>
    <scope>NUCLEOTIDE SEQUENCE</scope>
    <source>
        <strain evidence="2">ATCC30299</strain>
    </source>
</reference>
<dbReference type="EMBL" id="CAJZBQ010000057">
    <property type="protein sequence ID" value="CAG9333721.1"/>
    <property type="molecule type" value="Genomic_DNA"/>
</dbReference>
<dbReference type="Pfam" id="PF03959">
    <property type="entry name" value="FSH1"/>
    <property type="match status" value="1"/>
</dbReference>
<dbReference type="PANTHER" id="PTHR12277">
    <property type="entry name" value="ALPHA/BETA HYDROLASE DOMAIN-CONTAINING PROTEIN"/>
    <property type="match status" value="1"/>
</dbReference>
<feature type="domain" description="Serine hydrolase" evidence="1">
    <location>
        <begin position="106"/>
        <end position="212"/>
    </location>
</feature>
<accession>A0AAU9KDM5</accession>
<dbReference type="InterPro" id="IPR029058">
    <property type="entry name" value="AB_hydrolase_fold"/>
</dbReference>
<evidence type="ECO:0000313" key="3">
    <source>
        <dbReference type="Proteomes" id="UP001162131"/>
    </source>
</evidence>
<protein>
    <recommendedName>
        <fullName evidence="1">Serine hydrolase domain-containing protein</fullName>
    </recommendedName>
</protein>
<organism evidence="2 3">
    <name type="scientific">Blepharisma stoltei</name>
    <dbReference type="NCBI Taxonomy" id="1481888"/>
    <lineage>
        <taxon>Eukaryota</taxon>
        <taxon>Sar</taxon>
        <taxon>Alveolata</taxon>
        <taxon>Ciliophora</taxon>
        <taxon>Postciliodesmatophora</taxon>
        <taxon>Heterotrichea</taxon>
        <taxon>Heterotrichida</taxon>
        <taxon>Blepharismidae</taxon>
        <taxon>Blepharisma</taxon>
    </lineage>
</organism>
<dbReference type="AlphaFoldDB" id="A0AAU9KDM5"/>
<keyword evidence="3" id="KW-1185">Reference proteome</keyword>
<dbReference type="Gene3D" id="3.40.50.1820">
    <property type="entry name" value="alpha/beta hydrolase"/>
    <property type="match status" value="1"/>
</dbReference>
<dbReference type="PANTHER" id="PTHR12277:SF197">
    <property type="entry name" value="CHROMOSOME UNDETERMINED SCAFFOLD_38, WHOLE GENOME SHOTGUN SEQUENCE"/>
    <property type="match status" value="1"/>
</dbReference>
<dbReference type="InterPro" id="IPR005645">
    <property type="entry name" value="FSH-like_dom"/>
</dbReference>
<dbReference type="SUPFAM" id="SSF53474">
    <property type="entry name" value="alpha/beta-Hydrolases"/>
    <property type="match status" value="1"/>
</dbReference>
<evidence type="ECO:0000313" key="2">
    <source>
        <dbReference type="EMBL" id="CAG9333721.1"/>
    </source>
</evidence>
<evidence type="ECO:0000259" key="1">
    <source>
        <dbReference type="Pfam" id="PF03959"/>
    </source>
</evidence>
<sequence length="273" mass="30425">MKLNSLVFPAPKSTYDISTFKGELVWIPQLKSKALSPIPCLYCQPPSSSSQILIYFHGNLEDLGACYLLADFISKKLKINVLAVEYPGYGIYPGKSSSKRIKNDAKNIYEYLQENIKIKESDIIILGRSIGSGPATFIAAKKNPGALVLMSAYTSIKDVAKKITCCAAFLKNRFKNTHVMNKVVCPTLLIHGKKDTLIPWKFSEKLRKLCGGPATLALSPAMTHNDFNFTEIITLLYDFLMHYQVINISDMPGINLSEIIIHDTHEDSQEKSS</sequence>
<gene>
    <name evidence="2" type="ORF">BSTOLATCC_MIC59537</name>
</gene>
<proteinExistence type="predicted"/>
<comment type="caution">
    <text evidence="2">The sequence shown here is derived from an EMBL/GenBank/DDBJ whole genome shotgun (WGS) entry which is preliminary data.</text>
</comment>
<dbReference type="Proteomes" id="UP001162131">
    <property type="component" value="Unassembled WGS sequence"/>
</dbReference>
<name>A0AAU9KDM5_9CILI</name>